<dbReference type="InterPro" id="IPR029063">
    <property type="entry name" value="SAM-dependent_MTases_sf"/>
</dbReference>
<dbReference type="AlphaFoldDB" id="A0AAU8CKF0"/>
<dbReference type="GO" id="GO:0032259">
    <property type="term" value="P:methylation"/>
    <property type="evidence" value="ECO:0007669"/>
    <property type="project" value="UniProtKB-KW"/>
</dbReference>
<dbReference type="CDD" id="cd02440">
    <property type="entry name" value="AdoMet_MTases"/>
    <property type="match status" value="1"/>
</dbReference>
<dbReference type="EMBL" id="CP159253">
    <property type="protein sequence ID" value="XCG47350.1"/>
    <property type="molecule type" value="Genomic_DNA"/>
</dbReference>
<protein>
    <submittedName>
        <fullName evidence="1">Methyltransferase domain-containing protein</fullName>
    </submittedName>
</protein>
<evidence type="ECO:0000313" key="1">
    <source>
        <dbReference type="EMBL" id="XCG47350.1"/>
    </source>
</evidence>
<dbReference type="RefSeq" id="WP_353645097.1">
    <property type="nucleotide sequence ID" value="NZ_CP159253.1"/>
</dbReference>
<sequence length="92" mass="10198">MEAWIAAMGSRGDYTREHVLDAPMMARVRGRGFEFALDVGCGEGRFCRMLQDCGIRTVGIDPTAALIGHARTLDRTGTTGLAGRKHWNFRTR</sequence>
<name>A0AAU8CKF0_9HYPH</name>
<keyword evidence="1" id="KW-0808">Transferase</keyword>
<dbReference type="Gene3D" id="3.40.50.150">
    <property type="entry name" value="Vaccinia Virus protein VP39"/>
    <property type="match status" value="1"/>
</dbReference>
<organism evidence="1">
    <name type="scientific">Mesorhizobium sp. WSM2240</name>
    <dbReference type="NCBI Taxonomy" id="3228851"/>
    <lineage>
        <taxon>Bacteria</taxon>
        <taxon>Pseudomonadati</taxon>
        <taxon>Pseudomonadota</taxon>
        <taxon>Alphaproteobacteria</taxon>
        <taxon>Hyphomicrobiales</taxon>
        <taxon>Phyllobacteriaceae</taxon>
        <taxon>Mesorhizobium</taxon>
    </lineage>
</organism>
<accession>A0AAU8CKF0</accession>
<keyword evidence="1" id="KW-0489">Methyltransferase</keyword>
<dbReference type="SUPFAM" id="SSF53335">
    <property type="entry name" value="S-adenosyl-L-methionine-dependent methyltransferases"/>
    <property type="match status" value="1"/>
</dbReference>
<gene>
    <name evidence="1" type="ORF">ABVK50_18965</name>
</gene>
<dbReference type="Pfam" id="PF13489">
    <property type="entry name" value="Methyltransf_23"/>
    <property type="match status" value="1"/>
</dbReference>
<reference evidence="1" key="1">
    <citation type="submission" date="2024-06" db="EMBL/GenBank/DDBJ databases">
        <title>Mesorhizobium karijinii sp. nov., a symbiont of the iconic Swainsona formosa from arid Australia.</title>
        <authorList>
            <person name="Hill Y.J."/>
            <person name="Watkin E.L.J."/>
            <person name="O'Hara G.W."/>
            <person name="Terpolilli J."/>
            <person name="Tye M.L."/>
            <person name="Kohlmeier M.G."/>
        </authorList>
    </citation>
    <scope>NUCLEOTIDE SEQUENCE</scope>
    <source>
        <strain evidence="1">WSM2240</strain>
    </source>
</reference>
<proteinExistence type="predicted"/>
<dbReference type="GO" id="GO:0008168">
    <property type="term" value="F:methyltransferase activity"/>
    <property type="evidence" value="ECO:0007669"/>
    <property type="project" value="UniProtKB-KW"/>
</dbReference>